<dbReference type="InterPro" id="IPR019410">
    <property type="entry name" value="Methyltransf_16"/>
</dbReference>
<accession>A0A830H961</accession>
<dbReference type="Proteomes" id="UP000660262">
    <property type="component" value="Unassembled WGS sequence"/>
</dbReference>
<sequence>MAPGSSSPSSPRSSGPDYTLLMPILLAPLIPLVGLSLRRRPQLAVPVGLCTSGIVLLGAHHSGLSVSTQLVPLMIDNLERNQDAVKHAGGKVEIPRTLEWSTDENVITPNMRGAFDVVLAADCVADIYDSSALLHTIHATLKPGGRAYILIRVRIPEHIEGVMEEASALFAGAVVEDIKSVNRSSHHLLVKVVRIT</sequence>
<dbReference type="AlphaFoldDB" id="A0A830H961"/>
<gene>
    <name evidence="2" type="ORF">PPROV_000232900</name>
</gene>
<dbReference type="Gene3D" id="3.40.50.150">
    <property type="entry name" value="Vaccinia Virus protein VP39"/>
    <property type="match status" value="1"/>
</dbReference>
<proteinExistence type="predicted"/>
<evidence type="ECO:0000256" key="1">
    <source>
        <dbReference type="SAM" id="Phobius"/>
    </source>
</evidence>
<dbReference type="Pfam" id="PF10294">
    <property type="entry name" value="Methyltransf_16"/>
    <property type="match status" value="1"/>
</dbReference>
<dbReference type="SUPFAM" id="SSF53335">
    <property type="entry name" value="S-adenosyl-L-methionine-dependent methyltransferases"/>
    <property type="match status" value="1"/>
</dbReference>
<comment type="caution">
    <text evidence="2">The sequence shown here is derived from an EMBL/GenBank/DDBJ whole genome shotgun (WGS) entry which is preliminary data.</text>
</comment>
<reference evidence="2" key="1">
    <citation type="submission" date="2020-10" db="EMBL/GenBank/DDBJ databases">
        <title>Unveiling of a novel bifunctional photoreceptor, Dualchrome1, isolated from a cosmopolitan green alga.</title>
        <authorList>
            <person name="Suzuki S."/>
            <person name="Kawachi M."/>
        </authorList>
    </citation>
    <scope>NUCLEOTIDE SEQUENCE</scope>
    <source>
        <strain evidence="2">NIES 2893</strain>
    </source>
</reference>
<keyword evidence="1" id="KW-0812">Transmembrane</keyword>
<keyword evidence="1" id="KW-1133">Transmembrane helix</keyword>
<evidence type="ECO:0000313" key="2">
    <source>
        <dbReference type="EMBL" id="GHP03574.1"/>
    </source>
</evidence>
<keyword evidence="3" id="KW-1185">Reference proteome</keyword>
<name>A0A830H961_9CHLO</name>
<feature type="transmembrane region" description="Helical" evidence="1">
    <location>
        <begin position="20"/>
        <end position="37"/>
    </location>
</feature>
<dbReference type="InterPro" id="IPR029063">
    <property type="entry name" value="SAM-dependent_MTases_sf"/>
</dbReference>
<keyword evidence="1" id="KW-0472">Membrane</keyword>
<protein>
    <submittedName>
        <fullName evidence="2">Uncharacterized protein</fullName>
    </submittedName>
</protein>
<organism evidence="2 3">
    <name type="scientific">Pycnococcus provasolii</name>
    <dbReference type="NCBI Taxonomy" id="41880"/>
    <lineage>
        <taxon>Eukaryota</taxon>
        <taxon>Viridiplantae</taxon>
        <taxon>Chlorophyta</taxon>
        <taxon>Pseudoscourfieldiophyceae</taxon>
        <taxon>Pseudoscourfieldiales</taxon>
        <taxon>Pycnococcaceae</taxon>
        <taxon>Pycnococcus</taxon>
    </lineage>
</organism>
<dbReference type="EMBL" id="BNJQ01000005">
    <property type="protein sequence ID" value="GHP03574.1"/>
    <property type="molecule type" value="Genomic_DNA"/>
</dbReference>
<evidence type="ECO:0000313" key="3">
    <source>
        <dbReference type="Proteomes" id="UP000660262"/>
    </source>
</evidence>